<dbReference type="RefSeq" id="WP_010874528.1">
    <property type="nucleotide sequence ID" value="NZ_CP010546.1"/>
</dbReference>
<dbReference type="PaxDb" id="722438-MPNE_0200"/>
<dbReference type="GO" id="GO:0022627">
    <property type="term" value="C:cytosolic small ribosomal subunit"/>
    <property type="evidence" value="ECO:0007669"/>
    <property type="project" value="TreeGrafter"/>
</dbReference>
<dbReference type="Pfam" id="PF00189">
    <property type="entry name" value="Ribosomal_S3_C"/>
    <property type="match status" value="1"/>
</dbReference>
<dbReference type="InterPro" id="IPR018280">
    <property type="entry name" value="Ribosomal_uS3_CS"/>
</dbReference>
<dbReference type="PANTHER" id="PTHR11760:SF19">
    <property type="entry name" value="SMALL RIBOSOMAL SUBUNIT PROTEIN US3C"/>
    <property type="match status" value="1"/>
</dbReference>
<dbReference type="InterPro" id="IPR004044">
    <property type="entry name" value="KH_dom_type_2"/>
</dbReference>
<evidence type="ECO:0000256" key="6">
    <source>
        <dbReference type="ARBA" id="ARBA00024998"/>
    </source>
</evidence>
<dbReference type="SMR" id="A0A0H3DKF5"/>
<evidence type="ECO:0000256" key="5">
    <source>
        <dbReference type="ARBA" id="ARBA00023274"/>
    </source>
</evidence>
<evidence type="ECO:0000256" key="7">
    <source>
        <dbReference type="ARBA" id="ARBA00035257"/>
    </source>
</evidence>
<dbReference type="GO" id="GO:0003729">
    <property type="term" value="F:mRNA binding"/>
    <property type="evidence" value="ECO:0007669"/>
    <property type="project" value="UniProtKB-UniRule"/>
</dbReference>
<dbReference type="PATRIC" id="fig|722438.3.peg.194"/>
<comment type="function">
    <text evidence="6 8">Binds the lower part of the 30S subunit head. Binds mRNA in the 70S ribosome, positioning it for translation.</text>
</comment>
<name>A0A0H3DKF5_MYCPB</name>
<dbReference type="eggNOG" id="COG0092">
    <property type="taxonomic scope" value="Bacteria"/>
</dbReference>
<dbReference type="KEGG" id="mpj:MPNE_0200"/>
<dbReference type="Gene3D" id="3.30.300.20">
    <property type="match status" value="1"/>
</dbReference>
<keyword evidence="3 8" id="KW-0694">RNA-binding</keyword>
<feature type="compositionally biased region" description="Polar residues" evidence="10">
    <location>
        <begin position="244"/>
        <end position="265"/>
    </location>
</feature>
<evidence type="ECO:0000313" key="12">
    <source>
        <dbReference type="EMBL" id="ADK86863.1"/>
    </source>
</evidence>
<proteinExistence type="inferred from homology"/>
<dbReference type="PROSITE" id="PS50823">
    <property type="entry name" value="KH_TYPE_2"/>
    <property type="match status" value="1"/>
</dbReference>
<keyword evidence="4 8" id="KW-0689">Ribosomal protein</keyword>
<evidence type="ECO:0000256" key="10">
    <source>
        <dbReference type="SAM" id="MobiDB-lite"/>
    </source>
</evidence>
<dbReference type="InterPro" id="IPR005704">
    <property type="entry name" value="Ribosomal_uS3_bac-typ"/>
</dbReference>
<dbReference type="InterPro" id="IPR004087">
    <property type="entry name" value="KH_dom"/>
</dbReference>
<dbReference type="HOGENOM" id="CLU_058591_0_2_14"/>
<protein>
    <recommendedName>
        <fullName evidence="7 8">Small ribosomal subunit protein uS3</fullName>
    </recommendedName>
</protein>
<dbReference type="GO" id="GO:0003735">
    <property type="term" value="F:structural constituent of ribosome"/>
    <property type="evidence" value="ECO:0007669"/>
    <property type="project" value="InterPro"/>
</dbReference>
<sequence length="273" mass="30614">MGQKVNSNGLRFGINKNWISRWTANSHAQTAKWLIEDEKIRNLFFVNYRNAQVSNVEIERTQATVDVFVYAAQPAFLIGSENKNIQKITKQIKQIIGRTTNLDLTINEIGSPMLSARIIARDLANAIEARVPLRTAMRQSLIKVLKAGANGIKVLVSGRLNGAEIARDKMYIEGNMPLSTLRADIDYALEKAQTTYGVIGVKVWINRGMIYTKGLNRTPAHILHPQKKQPNRQNQQPRHFNQGQVLSANKLTGSDVETSSIQALTKPNKEDKQ</sequence>
<dbReference type="InterPro" id="IPR001351">
    <property type="entry name" value="Ribosomal_uS3_C"/>
</dbReference>
<dbReference type="CDD" id="cd02412">
    <property type="entry name" value="KH-II_30S_S3"/>
    <property type="match status" value="1"/>
</dbReference>
<dbReference type="AlphaFoldDB" id="A0A0H3DKF5"/>
<organism evidence="12 13">
    <name type="scientific">Mycoplasmoides pneumoniae (strain ATCC 15531 / DSM 23978 / CIP 103766 / NBRC 14401 / NCTC 10119 / FH)</name>
    <name type="common">Mycoplasma pneumoniae</name>
    <dbReference type="NCBI Taxonomy" id="722438"/>
    <lineage>
        <taxon>Bacteria</taxon>
        <taxon>Bacillati</taxon>
        <taxon>Mycoplasmatota</taxon>
        <taxon>Mycoplasmoidales</taxon>
        <taxon>Mycoplasmoidaceae</taxon>
        <taxon>Mycoplasmoides</taxon>
    </lineage>
</organism>
<comment type="subunit">
    <text evidence="8">Part of the 30S ribosomal subunit. Forms a tight complex with proteins S10 and S14.</text>
</comment>
<accession>A0A0H3DKF5</accession>
<keyword evidence="5 8" id="KW-0687">Ribonucleoprotein</keyword>
<dbReference type="Gene3D" id="3.30.1140.32">
    <property type="entry name" value="Ribosomal protein S3, C-terminal domain"/>
    <property type="match status" value="1"/>
</dbReference>
<evidence type="ECO:0000256" key="9">
    <source>
        <dbReference type="RuleBase" id="RU003624"/>
    </source>
</evidence>
<gene>
    <name evidence="8 12" type="primary">rpsC</name>
    <name evidence="12" type="ordered locus">MPNE_0200</name>
</gene>
<evidence type="ECO:0000256" key="8">
    <source>
        <dbReference type="HAMAP-Rule" id="MF_01309"/>
    </source>
</evidence>
<dbReference type="PANTHER" id="PTHR11760">
    <property type="entry name" value="30S/40S RIBOSOMAL PROTEIN S3"/>
    <property type="match status" value="1"/>
</dbReference>
<dbReference type="SUPFAM" id="SSF54814">
    <property type="entry name" value="Prokaryotic type KH domain (KH-domain type II)"/>
    <property type="match status" value="1"/>
</dbReference>
<comment type="similarity">
    <text evidence="1 8 9">Belongs to the universal ribosomal protein uS3 family.</text>
</comment>
<dbReference type="HAMAP" id="MF_01309_B">
    <property type="entry name" value="Ribosomal_uS3_B"/>
    <property type="match status" value="1"/>
</dbReference>
<dbReference type="GO" id="GO:0019843">
    <property type="term" value="F:rRNA binding"/>
    <property type="evidence" value="ECO:0007669"/>
    <property type="project" value="UniProtKB-UniRule"/>
</dbReference>
<dbReference type="Proteomes" id="UP000007756">
    <property type="component" value="Chromosome"/>
</dbReference>
<keyword evidence="2 8" id="KW-0699">rRNA-binding</keyword>
<dbReference type="SMART" id="SM00322">
    <property type="entry name" value="KH"/>
    <property type="match status" value="1"/>
</dbReference>
<dbReference type="InterPro" id="IPR057258">
    <property type="entry name" value="Ribosomal_uS3"/>
</dbReference>
<dbReference type="FunFam" id="3.30.300.20:FF:000001">
    <property type="entry name" value="30S ribosomal protein S3"/>
    <property type="match status" value="1"/>
</dbReference>
<feature type="domain" description="KH type-2" evidence="11">
    <location>
        <begin position="40"/>
        <end position="110"/>
    </location>
</feature>
<dbReference type="EMBL" id="CP002077">
    <property type="protein sequence ID" value="ADK86863.1"/>
    <property type="molecule type" value="Genomic_DNA"/>
</dbReference>
<evidence type="ECO:0000256" key="2">
    <source>
        <dbReference type="ARBA" id="ARBA00022730"/>
    </source>
</evidence>
<dbReference type="STRING" id="722438.F539_00975"/>
<feature type="region of interest" description="Disordered" evidence="10">
    <location>
        <begin position="244"/>
        <end position="273"/>
    </location>
</feature>
<reference evidence="12 13" key="1">
    <citation type="journal article" date="2010" name="Appl. Environ. Microbiol.">
        <title>Targeted chromosomal knockouts in Mycoplasma pneumoniae.</title>
        <authorList>
            <person name="Krishnakumar R."/>
            <person name="Assad-Garcia N."/>
            <person name="Benders G.A."/>
            <person name="Phan Q."/>
            <person name="Montague M.G."/>
            <person name="Glass J.I."/>
        </authorList>
    </citation>
    <scope>NUCLEOTIDE SEQUENCE [LARGE SCALE GENOMIC DNA]</scope>
    <source>
        <strain evidence="13">ATCC 15531 / DSM 22911 / NBRC 14401 / NCTC 10119 / FH</strain>
    </source>
</reference>
<dbReference type="InterPro" id="IPR015946">
    <property type="entry name" value="KH_dom-like_a/b"/>
</dbReference>
<evidence type="ECO:0000259" key="11">
    <source>
        <dbReference type="PROSITE" id="PS50823"/>
    </source>
</evidence>
<evidence type="ECO:0000256" key="1">
    <source>
        <dbReference type="ARBA" id="ARBA00010761"/>
    </source>
</evidence>
<evidence type="ECO:0000256" key="4">
    <source>
        <dbReference type="ARBA" id="ARBA00022980"/>
    </source>
</evidence>
<evidence type="ECO:0000313" key="13">
    <source>
        <dbReference type="Proteomes" id="UP000007756"/>
    </source>
</evidence>
<dbReference type="GO" id="GO:0006412">
    <property type="term" value="P:translation"/>
    <property type="evidence" value="ECO:0007669"/>
    <property type="project" value="UniProtKB-UniRule"/>
</dbReference>
<dbReference type="SUPFAM" id="SSF54821">
    <property type="entry name" value="Ribosomal protein S3 C-terminal domain"/>
    <property type="match status" value="1"/>
</dbReference>
<dbReference type="Pfam" id="PF07650">
    <property type="entry name" value="KH_2"/>
    <property type="match status" value="1"/>
</dbReference>
<dbReference type="PROSITE" id="PS00548">
    <property type="entry name" value="RIBOSOMAL_S3"/>
    <property type="match status" value="1"/>
</dbReference>
<dbReference type="InterPro" id="IPR036419">
    <property type="entry name" value="Ribosomal_S3_C_sf"/>
</dbReference>
<dbReference type="NCBIfam" id="TIGR01009">
    <property type="entry name" value="rpsC_bact"/>
    <property type="match status" value="1"/>
</dbReference>
<dbReference type="InterPro" id="IPR009019">
    <property type="entry name" value="KH_sf_prok-type"/>
</dbReference>
<evidence type="ECO:0000256" key="3">
    <source>
        <dbReference type="ARBA" id="ARBA00022884"/>
    </source>
</evidence>
<dbReference type="GeneID" id="66609181"/>